<keyword evidence="5" id="KW-0482">Metalloprotease</keyword>
<keyword evidence="3" id="KW-0378">Hydrolase</keyword>
<name>A0ABQ7S5W4_9ACAR</name>
<evidence type="ECO:0000256" key="8">
    <source>
        <dbReference type="PROSITE-ProRule" id="PRU00276"/>
    </source>
</evidence>
<dbReference type="Gene3D" id="3.40.1620.60">
    <property type="match status" value="1"/>
</dbReference>
<gene>
    <name evidence="11" type="ORF">GZH46_02681</name>
</gene>
<keyword evidence="12" id="KW-1185">Reference proteome</keyword>
<dbReference type="PANTHER" id="PTHR11905">
    <property type="entry name" value="ADAM A DISINTEGRIN AND METALLOPROTEASE DOMAIN"/>
    <property type="match status" value="1"/>
</dbReference>
<dbReference type="PANTHER" id="PTHR11905:SF249">
    <property type="entry name" value="SOL NARAE, ISOFORM C"/>
    <property type="match status" value="1"/>
</dbReference>
<evidence type="ECO:0000256" key="5">
    <source>
        <dbReference type="ARBA" id="ARBA00023049"/>
    </source>
</evidence>
<organism evidence="11 12">
    <name type="scientific">Fragariocoptes setiger</name>
    <dbReference type="NCBI Taxonomy" id="1670756"/>
    <lineage>
        <taxon>Eukaryota</taxon>
        <taxon>Metazoa</taxon>
        <taxon>Ecdysozoa</taxon>
        <taxon>Arthropoda</taxon>
        <taxon>Chelicerata</taxon>
        <taxon>Arachnida</taxon>
        <taxon>Acari</taxon>
        <taxon>Acariformes</taxon>
        <taxon>Trombidiformes</taxon>
        <taxon>Prostigmata</taxon>
        <taxon>Eupodina</taxon>
        <taxon>Eriophyoidea</taxon>
        <taxon>Phytoptidae</taxon>
        <taxon>Fragariocoptes</taxon>
    </lineage>
</organism>
<dbReference type="InterPro" id="IPR001590">
    <property type="entry name" value="Peptidase_M12B"/>
</dbReference>
<feature type="region of interest" description="Disordered" evidence="9">
    <location>
        <begin position="538"/>
        <end position="586"/>
    </location>
</feature>
<feature type="compositionally biased region" description="Low complexity" evidence="9">
    <location>
        <begin position="1"/>
        <end position="14"/>
    </location>
</feature>
<feature type="compositionally biased region" description="Low complexity" evidence="9">
    <location>
        <begin position="788"/>
        <end position="807"/>
    </location>
</feature>
<keyword evidence="1" id="KW-0645">Protease</keyword>
<dbReference type="InterPro" id="IPR024079">
    <property type="entry name" value="MetalloPept_cat_dom_sf"/>
</dbReference>
<feature type="compositionally biased region" description="Low complexity" evidence="9">
    <location>
        <begin position="447"/>
        <end position="462"/>
    </location>
</feature>
<feature type="binding site" evidence="8">
    <location>
        <position position="1162"/>
    </location>
    <ligand>
        <name>Zn(2+)</name>
        <dbReference type="ChEBI" id="CHEBI:29105"/>
        <note>catalytic</note>
    </ligand>
</feature>
<feature type="domain" description="Peptidase M12B" evidence="10">
    <location>
        <begin position="998"/>
        <end position="1233"/>
    </location>
</feature>
<feature type="region of interest" description="Disordered" evidence="9">
    <location>
        <begin position="629"/>
        <end position="690"/>
    </location>
</feature>
<evidence type="ECO:0000259" key="10">
    <source>
        <dbReference type="PROSITE" id="PS50215"/>
    </source>
</evidence>
<proteinExistence type="predicted"/>
<evidence type="ECO:0000256" key="4">
    <source>
        <dbReference type="ARBA" id="ARBA00022833"/>
    </source>
</evidence>
<dbReference type="SUPFAM" id="SSF55486">
    <property type="entry name" value="Metalloproteases ('zincins'), catalytic domain"/>
    <property type="match status" value="1"/>
</dbReference>
<evidence type="ECO:0000256" key="2">
    <source>
        <dbReference type="ARBA" id="ARBA00022723"/>
    </source>
</evidence>
<feature type="compositionally biased region" description="Polar residues" evidence="9">
    <location>
        <begin position="550"/>
        <end position="560"/>
    </location>
</feature>
<feature type="compositionally biased region" description="Low complexity" evidence="9">
    <location>
        <begin position="538"/>
        <end position="549"/>
    </location>
</feature>
<dbReference type="Pfam" id="PF17771">
    <property type="entry name" value="ADAMTS_CR_2"/>
    <property type="match status" value="1"/>
</dbReference>
<feature type="region of interest" description="Disordered" evidence="9">
    <location>
        <begin position="787"/>
        <end position="807"/>
    </location>
</feature>
<dbReference type="Pfam" id="PF13582">
    <property type="entry name" value="Reprolysin_3"/>
    <property type="match status" value="1"/>
</dbReference>
<evidence type="ECO:0000256" key="3">
    <source>
        <dbReference type="ARBA" id="ARBA00022801"/>
    </source>
</evidence>
<dbReference type="Gene3D" id="3.40.390.10">
    <property type="entry name" value="Collagenase (Catalytic Domain)"/>
    <property type="match status" value="1"/>
</dbReference>
<feature type="binding site" evidence="8">
    <location>
        <position position="1166"/>
    </location>
    <ligand>
        <name>Zn(2+)</name>
        <dbReference type="ChEBI" id="CHEBI:29105"/>
        <note>catalytic</note>
    </ligand>
</feature>
<feature type="compositionally biased region" description="Polar residues" evidence="9">
    <location>
        <begin position="568"/>
        <end position="579"/>
    </location>
</feature>
<evidence type="ECO:0000313" key="11">
    <source>
        <dbReference type="EMBL" id="KAG9508814.1"/>
    </source>
</evidence>
<sequence>SSSNSSSGSDNNSRSGRHLSLGNNSQVSAPTAPVVADLSLVLNLNDTRSLLFGDLTLTGEQQLALASSQPLATGATGASASASASANANTHMLDTIKPQQVNNNKHVPLDQPPQQQLEQYVNDHAHKSVSPRIRANSISISFSEDNNCRSFEATPTTTMVSKTKSAANIEGVQNNDECSQLYHRLDLYNSNNLHRHRHKHKTATNGSLAPFTTATAMTMTTMTFAEVKRINSSNNESLRRCAAHCWQYVASNCCCCYDDIARGQLNSEASKISTAIRLIRSQNNHEREARYRNTCKTTTTTTTPTSTSTSTSTPTTTTTTTTTPNITAPNDDHQPQIATTMITEAIKQSHNVDLKQKNKAKKFVARQNLVTVGVTARHVAAVMLAYVAITSLLSVVPHDLFMSQSTPISTAAQLQATSDQNHQLIMRASASSVISPELESESKSKLEPSPSSSSSSSSSSSLRLPTDVDGEDNLQQVHSVMSERELRRTFHVDSHDQVPPYEIVALAIAPDGSHHTISPISNVDALLSSSIPSLSSEFESEPESALSSANTWSTTANQHQQSRRTKRSPTPTATTSQVNDHTDDNEMVIKMNAFGRKMKLRLKRNADFQRRIKDMKMFMAETKDGKLSLSEVKSVPRASGPTNTACQSQSQSANNNNEKNCTSQSARSDHDDQSTTDDTNSNINEDDDDVGAIYHDESNVAALLVNRAHDGRLSIDGTIGNEYVIKPLAPDTLVGSSGAPVSRKASMSSSAADNRQEALQRALHMHDNDPHDDDEMFLDEDEAIESATNHSNNNNNNNSGNTTPTITNLTATASADADKDKEKDVKQQAAVAAAAAALAESIKQRQQRAHLERKWRKYRKLQANAHVPKIGELMATAPSIQHHVIYKRRADETQHVDEHVHSVFDQLSSGASNMDRGFGVGGQFWLEPTASELMGVNWTLGNQQNMMNDRRMMSQRRYDQSGVNNMTSMRDAHASSAQSHQPHQRPHRRVKRQAPDTVWPEVLLVVDYDSYLLHGADSRDVKRYFVSFWNGVDLRYKLLVHPRIRIGLAGMIVAKDRDATPYLERNRLRAPNADAVDAAGALTDMGKYLYREDRLPTYDLAVVITKLDMCRRRYEGGRCNRGTAGFAYVGGACVVNKRLEKVNSVAIIEDSGGFSGIIVAAHEVGHLLGCVHDGSPPPSYLGGPGATHCPWEDGFIMSDLRHTERGFRWSQCSVEQFKHFLNGETATCLYNYPHESQMLHRMLPGTMLTLDEQCKRDRGTNACFKDARVCAQLFCFDSSSGYCVSYRPAAEGSPCGDGQLFV</sequence>
<evidence type="ECO:0000256" key="7">
    <source>
        <dbReference type="ARBA" id="ARBA00023180"/>
    </source>
</evidence>
<feature type="non-terminal residue" evidence="11">
    <location>
        <position position="1"/>
    </location>
</feature>
<evidence type="ECO:0000313" key="12">
    <source>
        <dbReference type="Proteomes" id="UP000825002"/>
    </source>
</evidence>
<dbReference type="InterPro" id="IPR041645">
    <property type="entry name" value="ADAMTS_CR_2"/>
</dbReference>
<feature type="compositionally biased region" description="Low complexity" evidence="9">
    <location>
        <begin position="297"/>
        <end position="324"/>
    </location>
</feature>
<evidence type="ECO:0000256" key="9">
    <source>
        <dbReference type="SAM" id="MobiDB-lite"/>
    </source>
</evidence>
<feature type="region of interest" description="Disordered" evidence="9">
    <location>
        <begin position="1"/>
        <end position="28"/>
    </location>
</feature>
<feature type="region of interest" description="Disordered" evidence="9">
    <location>
        <begin position="732"/>
        <end position="756"/>
    </location>
</feature>
<comment type="caution">
    <text evidence="11">The sequence shown here is derived from an EMBL/GenBank/DDBJ whole genome shotgun (WGS) entry which is preliminary data.</text>
</comment>
<feature type="binding site" evidence="8">
    <location>
        <position position="1172"/>
    </location>
    <ligand>
        <name>Zn(2+)</name>
        <dbReference type="ChEBI" id="CHEBI:29105"/>
        <note>catalytic</note>
    </ligand>
</feature>
<accession>A0ABQ7S5W4</accession>
<dbReference type="InterPro" id="IPR034030">
    <property type="entry name" value="ZnMc_salivary_gland_MPs"/>
</dbReference>
<evidence type="ECO:0000256" key="6">
    <source>
        <dbReference type="ARBA" id="ARBA00023157"/>
    </source>
</evidence>
<feature type="region of interest" description="Disordered" evidence="9">
    <location>
        <begin position="970"/>
        <end position="993"/>
    </location>
</feature>
<feature type="region of interest" description="Disordered" evidence="9">
    <location>
        <begin position="435"/>
        <end position="472"/>
    </location>
</feature>
<keyword evidence="7" id="KW-0325">Glycoprotein</keyword>
<feature type="active site" evidence="8">
    <location>
        <position position="1163"/>
    </location>
</feature>
<dbReference type="PROSITE" id="PS50215">
    <property type="entry name" value="ADAM_MEPRO"/>
    <property type="match status" value="1"/>
</dbReference>
<evidence type="ECO:0000256" key="1">
    <source>
        <dbReference type="ARBA" id="ARBA00022670"/>
    </source>
</evidence>
<feature type="non-terminal residue" evidence="11">
    <location>
        <position position="1302"/>
    </location>
</feature>
<feature type="region of interest" description="Disordered" evidence="9">
    <location>
        <begin position="293"/>
        <end position="332"/>
    </location>
</feature>
<keyword evidence="2 8" id="KW-0479">Metal-binding</keyword>
<dbReference type="Proteomes" id="UP000825002">
    <property type="component" value="Unassembled WGS sequence"/>
</dbReference>
<dbReference type="CDD" id="cd04272">
    <property type="entry name" value="ZnMc_salivary_gland_MPs"/>
    <property type="match status" value="1"/>
</dbReference>
<keyword evidence="6" id="KW-1015">Disulfide bond</keyword>
<reference evidence="11 12" key="1">
    <citation type="submission" date="2020-10" db="EMBL/GenBank/DDBJ databases">
        <authorList>
            <person name="Klimov P.B."/>
            <person name="Dyachkov S.M."/>
            <person name="Chetverikov P.E."/>
        </authorList>
    </citation>
    <scope>NUCLEOTIDE SEQUENCE [LARGE SCALE GENOMIC DNA]</scope>
    <source>
        <strain evidence="11">BMOC 18-1129-001#AD2665</strain>
        <tissue evidence="11">Entire mites</tissue>
    </source>
</reference>
<comment type="caution">
    <text evidence="8">Lacks conserved residue(s) required for the propagation of feature annotation.</text>
</comment>
<feature type="compositionally biased region" description="Low complexity" evidence="9">
    <location>
        <begin position="642"/>
        <end position="657"/>
    </location>
</feature>
<keyword evidence="4 8" id="KW-0862">Zinc</keyword>
<dbReference type="EMBL" id="JAIFTH010000928">
    <property type="protein sequence ID" value="KAG9508814.1"/>
    <property type="molecule type" value="Genomic_DNA"/>
</dbReference>
<feature type="compositionally biased region" description="Basic residues" evidence="9">
    <location>
        <begin position="982"/>
        <end position="992"/>
    </location>
</feature>
<protein>
    <recommendedName>
        <fullName evidence="10">Peptidase M12B domain-containing protein</fullName>
    </recommendedName>
</protein>